<feature type="transmembrane region" description="Helical" evidence="1">
    <location>
        <begin position="164"/>
        <end position="181"/>
    </location>
</feature>
<evidence type="ECO:0000313" key="2">
    <source>
        <dbReference type="EMBL" id="GLQ94029.1"/>
    </source>
</evidence>
<reference evidence="3" key="1">
    <citation type="journal article" date="2019" name="Int. J. Syst. Evol. Microbiol.">
        <title>The Global Catalogue of Microorganisms (GCM) 10K type strain sequencing project: providing services to taxonomists for standard genome sequencing and annotation.</title>
        <authorList>
            <consortium name="The Broad Institute Genomics Platform"/>
            <consortium name="The Broad Institute Genome Sequencing Center for Infectious Disease"/>
            <person name="Wu L."/>
            <person name="Ma J."/>
        </authorList>
    </citation>
    <scope>NUCLEOTIDE SEQUENCE [LARGE SCALE GENOMIC DNA]</scope>
    <source>
        <strain evidence="3">NBRC 111980</strain>
    </source>
</reference>
<sequence length="275" mass="29641">MFGSTVLEVAVGMIVCFGSVALIASSVQEAVASVFRLRARTLLVGVKQLLNGHLLVLDIYNHALVNPRSDGCATSVDKLSMRMAPSYIKPLDFARAMVDTLQKGQVAFANLRPVLEGISDAQIRTCLCSMYDHAAGNAAAFEQQIAQWFDSAMERISGAYKRQAQFWAFVIALALTVAFNIDASHVLTKLWAMSATGMLHLPVPPPGANVHDSLSMLDQLPIGWGGPPGRFMELVYMIPGWVITASSSLFGAPFWFGLLGKVTNLRGAGERPASV</sequence>
<dbReference type="RefSeq" id="WP_284321735.1">
    <property type="nucleotide sequence ID" value="NZ_BSOB01000027.1"/>
</dbReference>
<evidence type="ECO:0000313" key="3">
    <source>
        <dbReference type="Proteomes" id="UP001156670"/>
    </source>
</evidence>
<keyword evidence="1" id="KW-0812">Transmembrane</keyword>
<keyword evidence="1" id="KW-1133">Transmembrane helix</keyword>
<feature type="transmembrane region" description="Helical" evidence="1">
    <location>
        <begin position="6"/>
        <end position="27"/>
    </location>
</feature>
<dbReference type="Proteomes" id="UP001156670">
    <property type="component" value="Unassembled WGS sequence"/>
</dbReference>
<keyword evidence="3" id="KW-1185">Reference proteome</keyword>
<organism evidence="2 3">
    <name type="scientific">Dyella acidisoli</name>
    <dbReference type="NCBI Taxonomy" id="1867834"/>
    <lineage>
        <taxon>Bacteria</taxon>
        <taxon>Pseudomonadati</taxon>
        <taxon>Pseudomonadota</taxon>
        <taxon>Gammaproteobacteria</taxon>
        <taxon>Lysobacterales</taxon>
        <taxon>Rhodanobacteraceae</taxon>
        <taxon>Dyella</taxon>
    </lineage>
</organism>
<keyword evidence="1" id="KW-0472">Membrane</keyword>
<evidence type="ECO:0000256" key="1">
    <source>
        <dbReference type="SAM" id="Phobius"/>
    </source>
</evidence>
<comment type="caution">
    <text evidence="2">The sequence shown here is derived from an EMBL/GenBank/DDBJ whole genome shotgun (WGS) entry which is preliminary data.</text>
</comment>
<accession>A0ABQ5XS27</accession>
<feature type="transmembrane region" description="Helical" evidence="1">
    <location>
        <begin position="234"/>
        <end position="256"/>
    </location>
</feature>
<name>A0ABQ5XS27_9GAMM</name>
<gene>
    <name evidence="2" type="ORF">GCM10007901_29800</name>
</gene>
<proteinExistence type="predicted"/>
<protein>
    <submittedName>
        <fullName evidence="2">Uncharacterized protein</fullName>
    </submittedName>
</protein>
<dbReference type="EMBL" id="BSOB01000027">
    <property type="protein sequence ID" value="GLQ94029.1"/>
    <property type="molecule type" value="Genomic_DNA"/>
</dbReference>